<name>A0A0J6T4Y8_9HYPH</name>
<keyword evidence="2" id="KW-1185">Reference proteome</keyword>
<dbReference type="PIRSF" id="PIRSF031878">
    <property type="entry name" value="UCP031878"/>
    <property type="match status" value="1"/>
</dbReference>
<comment type="caution">
    <text evidence="1">The sequence shown here is derived from an EMBL/GenBank/DDBJ whole genome shotgun (WGS) entry which is preliminary data.</text>
</comment>
<protein>
    <submittedName>
        <fullName evidence="1">PAS domain-containing protein</fullName>
    </submittedName>
</protein>
<dbReference type="EMBL" id="LABZ01000094">
    <property type="protein sequence ID" value="KMO40628.1"/>
    <property type="molecule type" value="Genomic_DNA"/>
</dbReference>
<proteinExistence type="predicted"/>
<gene>
    <name evidence="1" type="ORF">VQ03_14035</name>
</gene>
<organism evidence="1 2">
    <name type="scientific">Methylobacterium tarhaniae</name>
    <dbReference type="NCBI Taxonomy" id="1187852"/>
    <lineage>
        <taxon>Bacteria</taxon>
        <taxon>Pseudomonadati</taxon>
        <taxon>Pseudomonadota</taxon>
        <taxon>Alphaproteobacteria</taxon>
        <taxon>Hyphomicrobiales</taxon>
        <taxon>Methylobacteriaceae</taxon>
        <taxon>Methylobacterium</taxon>
    </lineage>
</organism>
<dbReference type="Pfam" id="PF07310">
    <property type="entry name" value="PAS_5"/>
    <property type="match status" value="1"/>
</dbReference>
<evidence type="ECO:0000313" key="2">
    <source>
        <dbReference type="Proteomes" id="UP000036449"/>
    </source>
</evidence>
<dbReference type="RefSeq" id="WP_048451499.1">
    <property type="nucleotide sequence ID" value="NZ_JBNNPJ010000155.1"/>
</dbReference>
<reference evidence="1 2" key="1">
    <citation type="submission" date="2015-03" db="EMBL/GenBank/DDBJ databases">
        <title>Genome sequencing of Methylobacterium tarhaniae DSM 25844.</title>
        <authorList>
            <person name="Chaudhry V."/>
            <person name="Patil P.B."/>
        </authorList>
    </citation>
    <scope>NUCLEOTIDE SEQUENCE [LARGE SCALE GENOMIC DNA]</scope>
    <source>
        <strain evidence="1 2">DSM 25844</strain>
    </source>
</reference>
<dbReference type="PATRIC" id="fig|1187852.3.peg.6877"/>
<accession>A0A0J6T4Y8</accession>
<sequence length="201" mass="21503">MKHPTSRMLHAYWNGLRGARAAPERGEIEPGEIRHVLADSLILEIDAPRHAATVRLAGTRLCALFGSELRGFSFAGLWGEAPAADPWRLVEVVIQETAGVVVGLVGVTEAGETIDLELLLLPLRHRGKTQARVIGSLSPAVIPTWLGLRPIVALRTVSLRILTAAEANAAPAPLAAPPAAANDEPGLERRKRFVVHRGGRA</sequence>
<evidence type="ECO:0000313" key="1">
    <source>
        <dbReference type="EMBL" id="KMO40628.1"/>
    </source>
</evidence>
<dbReference type="Proteomes" id="UP000036449">
    <property type="component" value="Unassembled WGS sequence"/>
</dbReference>
<dbReference type="OrthoDB" id="8480244at2"/>
<dbReference type="InterPro" id="IPR009922">
    <property type="entry name" value="DUF1457"/>
</dbReference>
<dbReference type="AlphaFoldDB" id="A0A0J6T4Y8"/>